<evidence type="ECO:0000313" key="2">
    <source>
        <dbReference type="Proteomes" id="UP001346869"/>
    </source>
</evidence>
<dbReference type="Proteomes" id="UP001346869">
    <property type="component" value="Unassembled WGS sequence"/>
</dbReference>
<protein>
    <submittedName>
        <fullName evidence="1">Uncharacterized protein</fullName>
    </submittedName>
</protein>
<name>A0AAN7WPV7_ELEMC</name>
<dbReference type="EMBL" id="JAUZQC010000022">
    <property type="protein sequence ID" value="KAK5850548.1"/>
    <property type="molecule type" value="Genomic_DNA"/>
</dbReference>
<keyword evidence="2" id="KW-1185">Reference proteome</keyword>
<dbReference type="AlphaFoldDB" id="A0AAN7WPV7"/>
<proteinExistence type="predicted"/>
<accession>A0AAN7WPV7</accession>
<comment type="caution">
    <text evidence="1">The sequence shown here is derived from an EMBL/GenBank/DDBJ whole genome shotgun (WGS) entry which is preliminary data.</text>
</comment>
<evidence type="ECO:0000313" key="1">
    <source>
        <dbReference type="EMBL" id="KAK5850548.1"/>
    </source>
</evidence>
<gene>
    <name evidence="1" type="ORF">PBY51_001417</name>
</gene>
<reference evidence="1 2" key="1">
    <citation type="journal article" date="2023" name="Genes (Basel)">
        <title>Chromosome-Level Genome Assembly and Circadian Gene Repertoire of the Patagonia Blennie Eleginops maclovinus-The Closest Ancestral Proxy of Antarctic Cryonotothenioids.</title>
        <authorList>
            <person name="Cheng C.C."/>
            <person name="Rivera-Colon A.G."/>
            <person name="Minhas B.F."/>
            <person name="Wilson L."/>
            <person name="Rayamajhi N."/>
            <person name="Vargas-Chacoff L."/>
            <person name="Catchen J.M."/>
        </authorList>
    </citation>
    <scope>NUCLEOTIDE SEQUENCE [LARGE SCALE GENOMIC DNA]</scope>
    <source>
        <strain evidence="1">JMC-PN-2008</strain>
    </source>
</reference>
<sequence>MVLPGVWGAWSSIWGFPYDPFLTPMLSRRSHLSRLPAFPALQHFVGQKEACALTGSLTLPVAKTRSGDSYTGTLQEYRLANGPSHKCYRRSLSA</sequence>
<organism evidence="1 2">
    <name type="scientific">Eleginops maclovinus</name>
    <name type="common">Patagonian blennie</name>
    <name type="synonym">Eleginus maclovinus</name>
    <dbReference type="NCBI Taxonomy" id="56733"/>
    <lineage>
        <taxon>Eukaryota</taxon>
        <taxon>Metazoa</taxon>
        <taxon>Chordata</taxon>
        <taxon>Craniata</taxon>
        <taxon>Vertebrata</taxon>
        <taxon>Euteleostomi</taxon>
        <taxon>Actinopterygii</taxon>
        <taxon>Neopterygii</taxon>
        <taxon>Teleostei</taxon>
        <taxon>Neoteleostei</taxon>
        <taxon>Acanthomorphata</taxon>
        <taxon>Eupercaria</taxon>
        <taxon>Perciformes</taxon>
        <taxon>Notothenioidei</taxon>
        <taxon>Eleginopidae</taxon>
        <taxon>Eleginops</taxon>
    </lineage>
</organism>
<reference evidence="1 2" key="2">
    <citation type="journal article" date="2023" name="Mol. Biol. Evol.">
        <title>Genomics of Secondarily Temperate Adaptation in the Only Non-Antarctic Icefish.</title>
        <authorList>
            <person name="Rivera-Colon A.G."/>
            <person name="Rayamajhi N."/>
            <person name="Minhas B.F."/>
            <person name="Madrigal G."/>
            <person name="Bilyk K.T."/>
            <person name="Yoon V."/>
            <person name="Hune M."/>
            <person name="Gregory S."/>
            <person name="Cheng C.H.C."/>
            <person name="Catchen J.M."/>
        </authorList>
    </citation>
    <scope>NUCLEOTIDE SEQUENCE [LARGE SCALE GENOMIC DNA]</scope>
    <source>
        <strain evidence="1">JMC-PN-2008</strain>
    </source>
</reference>